<dbReference type="SMART" id="SM00356">
    <property type="entry name" value="ZnF_C3H1"/>
    <property type="match status" value="1"/>
</dbReference>
<dbReference type="PROSITE" id="PS50103">
    <property type="entry name" value="ZF_C3H1"/>
    <property type="match status" value="1"/>
</dbReference>
<dbReference type="PANTHER" id="PTHR46527">
    <property type="entry name" value="NUCLEOPORIN-LIKE PROTEIN 2"/>
    <property type="match status" value="1"/>
</dbReference>
<evidence type="ECO:0000256" key="6">
    <source>
        <dbReference type="ARBA" id="ARBA00037262"/>
    </source>
</evidence>
<feature type="compositionally biased region" description="Low complexity" evidence="10">
    <location>
        <begin position="255"/>
        <end position="271"/>
    </location>
</feature>
<feature type="compositionally biased region" description="Polar residues" evidence="10">
    <location>
        <begin position="201"/>
        <end position="254"/>
    </location>
</feature>
<evidence type="ECO:0000259" key="11">
    <source>
        <dbReference type="PROSITE" id="PS50103"/>
    </source>
</evidence>
<keyword evidence="4 9" id="KW-0862">Zinc</keyword>
<keyword evidence="2 9" id="KW-0479">Metal-binding</keyword>
<name>A0AAW1HVM3_POPJA</name>
<evidence type="ECO:0000256" key="2">
    <source>
        <dbReference type="ARBA" id="ARBA00022723"/>
    </source>
</evidence>
<evidence type="ECO:0000256" key="7">
    <source>
        <dbReference type="ARBA" id="ARBA00039886"/>
    </source>
</evidence>
<evidence type="ECO:0000256" key="4">
    <source>
        <dbReference type="ARBA" id="ARBA00022833"/>
    </source>
</evidence>
<organism evidence="12 13">
    <name type="scientific">Popillia japonica</name>
    <name type="common">Japanese beetle</name>
    <dbReference type="NCBI Taxonomy" id="7064"/>
    <lineage>
        <taxon>Eukaryota</taxon>
        <taxon>Metazoa</taxon>
        <taxon>Ecdysozoa</taxon>
        <taxon>Arthropoda</taxon>
        <taxon>Hexapoda</taxon>
        <taxon>Insecta</taxon>
        <taxon>Pterygota</taxon>
        <taxon>Neoptera</taxon>
        <taxon>Endopterygota</taxon>
        <taxon>Coleoptera</taxon>
        <taxon>Polyphaga</taxon>
        <taxon>Scarabaeiformia</taxon>
        <taxon>Scarabaeidae</taxon>
        <taxon>Rutelinae</taxon>
        <taxon>Popillia</taxon>
    </lineage>
</organism>
<dbReference type="InterPro" id="IPR000571">
    <property type="entry name" value="Znf_CCCH"/>
</dbReference>
<evidence type="ECO:0000256" key="8">
    <source>
        <dbReference type="ARBA" id="ARBA00042384"/>
    </source>
</evidence>
<keyword evidence="5" id="KW-0539">Nucleus</keyword>
<reference evidence="12 13" key="1">
    <citation type="journal article" date="2024" name="BMC Genomics">
        <title>De novo assembly and annotation of Popillia japonica's genome with initial clues to its potential as an invasive pest.</title>
        <authorList>
            <person name="Cucini C."/>
            <person name="Boschi S."/>
            <person name="Funari R."/>
            <person name="Cardaioli E."/>
            <person name="Iannotti N."/>
            <person name="Marturano G."/>
            <person name="Paoli F."/>
            <person name="Bruttini M."/>
            <person name="Carapelli A."/>
            <person name="Frati F."/>
            <person name="Nardi F."/>
        </authorList>
    </citation>
    <scope>NUCLEOTIDE SEQUENCE [LARGE SCALE GENOMIC DNA]</scope>
    <source>
        <strain evidence="12">DMR45628</strain>
    </source>
</reference>
<dbReference type="AlphaFoldDB" id="A0AAW1HVM3"/>
<evidence type="ECO:0000256" key="5">
    <source>
        <dbReference type="ARBA" id="ARBA00023242"/>
    </source>
</evidence>
<evidence type="ECO:0000256" key="10">
    <source>
        <dbReference type="SAM" id="MobiDB-lite"/>
    </source>
</evidence>
<dbReference type="PANTHER" id="PTHR46527:SF1">
    <property type="entry name" value="NUCLEOPORIN NUP42"/>
    <property type="match status" value="1"/>
</dbReference>
<sequence length="573" mass="62646">MSTCKFFLQGTCKFGDNCKFSHQINDGSQQNHGASIMRQTVANSPQIDTNLLVKSVVTDMMNAEKGGHWLLSSYAPFKDKPCFPGFENRSFEEVRYGYYEAMKNGNVDQYKQQLQMTLQEAAMKMKVLQNPSAEIIGMLIQIYNTAVGTQNMTPTPFGSSQTGSVFNQNQPTFDQNSFGQNQSPFGQNQSNFGQNQPPNQTNFGQNQPQSQTNFGQNQPQTQTNFGQNLPQTQTNFGQNQPQTQTNFGQNQTSAQTNFGQNQTNFTQNQPPGTSIFALANQEFFGKNQTNQQNSIFAPQTNANTNLFTSAPLQNTNQNNMFTGGQSIFNTNQNNAGNSVFAKSNLPPNTQTLPFNSQNNAFPAQNNTFTTQNSIFGPGTNTFNTNNGFSSQPVASPFQNQSPTNTPFPNQLPTVSSPILAPTSSQSFSFNKAAASITASPFAQQPSQTNIFANNAVPQNASPFQQQPIIPSNTVSNSPFSTSPQSTTPNIFATQSSIFNSAQSGNVDPKISNYPFNQSTPEMKGMFAGGLEVIDNSAYSKLEDLTESEIKSFESASFEFGKIPEKPPTAQMCT</sequence>
<dbReference type="GO" id="GO:0008270">
    <property type="term" value="F:zinc ion binding"/>
    <property type="evidence" value="ECO:0007669"/>
    <property type="project" value="UniProtKB-KW"/>
</dbReference>
<gene>
    <name evidence="12" type="ORF">QE152_g38771</name>
</gene>
<feature type="domain" description="C3H1-type" evidence="11">
    <location>
        <begin position="1"/>
        <end position="25"/>
    </location>
</feature>
<dbReference type="Proteomes" id="UP001458880">
    <property type="component" value="Unassembled WGS sequence"/>
</dbReference>
<comment type="caution">
    <text evidence="12">The sequence shown here is derived from an EMBL/GenBank/DDBJ whole genome shotgun (WGS) entry which is preliminary data.</text>
</comment>
<dbReference type="GO" id="GO:0031965">
    <property type="term" value="C:nuclear membrane"/>
    <property type="evidence" value="ECO:0007669"/>
    <property type="project" value="UniProtKB-SubCell"/>
</dbReference>
<dbReference type="Gene3D" id="4.10.1000.10">
    <property type="entry name" value="Zinc finger, CCCH-type"/>
    <property type="match status" value="1"/>
</dbReference>
<dbReference type="InterPro" id="IPR041367">
    <property type="entry name" value="Znf-CCCH_4"/>
</dbReference>
<evidence type="ECO:0000256" key="9">
    <source>
        <dbReference type="PROSITE-ProRule" id="PRU00723"/>
    </source>
</evidence>
<evidence type="ECO:0000256" key="3">
    <source>
        <dbReference type="ARBA" id="ARBA00022771"/>
    </source>
</evidence>
<dbReference type="EMBL" id="JASPKY010000862">
    <property type="protein sequence ID" value="KAK9680857.1"/>
    <property type="molecule type" value="Genomic_DNA"/>
</dbReference>
<dbReference type="SUPFAM" id="SSF90229">
    <property type="entry name" value="CCCH zinc finger"/>
    <property type="match status" value="1"/>
</dbReference>
<feature type="region of interest" description="Disordered" evidence="10">
    <location>
        <begin position="153"/>
        <end position="271"/>
    </location>
</feature>
<feature type="compositionally biased region" description="Low complexity" evidence="10">
    <location>
        <begin position="184"/>
        <end position="200"/>
    </location>
</feature>
<evidence type="ECO:0000313" key="12">
    <source>
        <dbReference type="EMBL" id="KAK9680857.1"/>
    </source>
</evidence>
<keyword evidence="3 9" id="KW-0863">Zinc-finger</keyword>
<dbReference type="InterPro" id="IPR051767">
    <property type="entry name" value="Nucleoporin_NUP42"/>
</dbReference>
<dbReference type="InterPro" id="IPR036855">
    <property type="entry name" value="Znf_CCCH_sf"/>
</dbReference>
<evidence type="ECO:0000313" key="13">
    <source>
        <dbReference type="Proteomes" id="UP001458880"/>
    </source>
</evidence>
<feature type="compositionally biased region" description="Polar residues" evidence="10">
    <location>
        <begin position="153"/>
        <end position="183"/>
    </location>
</feature>
<comment type="subcellular location">
    <subcellularLocation>
        <location evidence="1">Nucleus membrane</location>
        <topology evidence="1">Peripheral membrane protein</topology>
        <orientation evidence="1">Cytoplasmic side</orientation>
    </subcellularLocation>
</comment>
<dbReference type="Pfam" id="PF18044">
    <property type="entry name" value="zf-CCCH_4"/>
    <property type="match status" value="1"/>
</dbReference>
<accession>A0AAW1HVM3</accession>
<keyword evidence="13" id="KW-1185">Reference proteome</keyword>
<feature type="zinc finger region" description="C3H1-type" evidence="9">
    <location>
        <begin position="1"/>
        <end position="25"/>
    </location>
</feature>
<protein>
    <recommendedName>
        <fullName evidence="7">Nucleoporin NUP42</fullName>
    </recommendedName>
    <alternativeName>
        <fullName evidence="8">Nucleoporin-like protein 2</fullName>
    </alternativeName>
</protein>
<comment type="function">
    <text evidence="6">Required for the export of mRNAs containing poly(A) tails from the nucleus into the cytoplasm.</text>
</comment>
<evidence type="ECO:0000256" key="1">
    <source>
        <dbReference type="ARBA" id="ARBA00004335"/>
    </source>
</evidence>
<proteinExistence type="predicted"/>